<dbReference type="Gene3D" id="2.60.40.10">
    <property type="entry name" value="Immunoglobulins"/>
    <property type="match status" value="5"/>
</dbReference>
<dbReference type="RefSeq" id="XP_019849872.1">
    <property type="nucleotide sequence ID" value="XM_019994313.1"/>
</dbReference>
<dbReference type="InterPro" id="IPR003598">
    <property type="entry name" value="Ig_sub2"/>
</dbReference>
<dbReference type="Proteomes" id="UP000007879">
    <property type="component" value="Unassembled WGS sequence"/>
</dbReference>
<dbReference type="CDD" id="cd00096">
    <property type="entry name" value="Ig"/>
    <property type="match status" value="1"/>
</dbReference>
<proteinExistence type="predicted"/>
<dbReference type="SMART" id="SM00409">
    <property type="entry name" value="IG"/>
    <property type="match status" value="5"/>
</dbReference>
<feature type="domain" description="Ig-like" evidence="1">
    <location>
        <begin position="1"/>
        <end position="87"/>
    </location>
</feature>
<dbReference type="InterPro" id="IPR013783">
    <property type="entry name" value="Ig-like_fold"/>
</dbReference>
<dbReference type="SUPFAM" id="SSF48726">
    <property type="entry name" value="Immunoglobulin"/>
    <property type="match status" value="5"/>
</dbReference>
<organism evidence="2 3">
    <name type="scientific">Amphimedon queenslandica</name>
    <name type="common">Sponge</name>
    <dbReference type="NCBI Taxonomy" id="400682"/>
    <lineage>
        <taxon>Eukaryota</taxon>
        <taxon>Metazoa</taxon>
        <taxon>Porifera</taxon>
        <taxon>Demospongiae</taxon>
        <taxon>Heteroscleromorpha</taxon>
        <taxon>Haplosclerida</taxon>
        <taxon>Niphatidae</taxon>
        <taxon>Amphimedon</taxon>
    </lineage>
</organism>
<keyword evidence="3" id="KW-1185">Reference proteome</keyword>
<dbReference type="Pfam" id="PF13927">
    <property type="entry name" value="Ig_3"/>
    <property type="match status" value="3"/>
</dbReference>
<feature type="domain" description="Ig-like" evidence="1">
    <location>
        <begin position="279"/>
        <end position="378"/>
    </location>
</feature>
<reference evidence="2" key="2">
    <citation type="submission" date="2024-06" db="UniProtKB">
        <authorList>
            <consortium name="EnsemblMetazoa"/>
        </authorList>
    </citation>
    <scope>IDENTIFICATION</scope>
</reference>
<dbReference type="AlphaFoldDB" id="A0AAN0IZB3"/>
<name>A0AAN0IZB3_AMPQE</name>
<sequence length="495" mass="54222">MISKVNDSIELSCTAFGYPVPVIEWKRVNLLNTSDYINNIIELPENAYNETVAGTNNITSTLIIDDIQYEDFGYYLCVATMSSSELSEDVQALSSISTVTVSPEGSVNISSNGTDTKIGDTVRLVCSSRGGPNNQYSWTHYSSNEVIGDKPELILAIDSVDQFGEYKCSVSNEAGTDNSTSIVNGILSVNLIPASDVVFLEYGDSYNLTCASLSVSSLSVQISWYKDDELINNTETQVLTLNYTSPESVSNGGSYKCIAQGTIGSSIGESNSVLIIFAPHIIQTPSNIQTRVARKIQFICNATGYPLPSIEWRRISVENDLTTLQDIDNVTVDLPYNITNDSSINMNEVSSVLTLQSVDYDDFGYYVCIATLTSDDVYVLLNNSNVTLMDYHAISSTATLTVSPLGSVQVNPSSVLAYYGETVVLNCTSRGGPNNQYTWDIESGAIVIGRSDQLTLELNNLRLFSYYQCRVSNDAGSDRVSHIEMMFMFYLIILM</sequence>
<dbReference type="PANTHER" id="PTHR45080">
    <property type="entry name" value="CONTACTIN 5"/>
    <property type="match status" value="1"/>
</dbReference>
<dbReference type="PROSITE" id="PS50835">
    <property type="entry name" value="IG_LIKE"/>
    <property type="match status" value="5"/>
</dbReference>
<evidence type="ECO:0000313" key="3">
    <source>
        <dbReference type="Proteomes" id="UP000007879"/>
    </source>
</evidence>
<feature type="domain" description="Ig-like" evidence="1">
    <location>
        <begin position="103"/>
        <end position="184"/>
    </location>
</feature>
<accession>A0AAN0IZB3</accession>
<feature type="domain" description="Ig-like" evidence="1">
    <location>
        <begin position="193"/>
        <end position="274"/>
    </location>
</feature>
<dbReference type="InterPro" id="IPR007110">
    <property type="entry name" value="Ig-like_dom"/>
</dbReference>
<dbReference type="GeneID" id="109580776"/>
<evidence type="ECO:0000313" key="2">
    <source>
        <dbReference type="EnsemblMetazoa" id="XP_019849872.1"/>
    </source>
</evidence>
<dbReference type="SMART" id="SM00408">
    <property type="entry name" value="IGc2"/>
    <property type="match status" value="5"/>
</dbReference>
<evidence type="ECO:0000259" key="1">
    <source>
        <dbReference type="PROSITE" id="PS50835"/>
    </source>
</evidence>
<dbReference type="InterPro" id="IPR050958">
    <property type="entry name" value="Cell_Adh-Cytoskel_Orgn"/>
</dbReference>
<reference evidence="3" key="1">
    <citation type="journal article" date="2010" name="Nature">
        <title>The Amphimedon queenslandica genome and the evolution of animal complexity.</title>
        <authorList>
            <person name="Srivastava M."/>
            <person name="Simakov O."/>
            <person name="Chapman J."/>
            <person name="Fahey B."/>
            <person name="Gauthier M.E."/>
            <person name="Mitros T."/>
            <person name="Richards G.S."/>
            <person name="Conaco C."/>
            <person name="Dacre M."/>
            <person name="Hellsten U."/>
            <person name="Larroux C."/>
            <person name="Putnam N.H."/>
            <person name="Stanke M."/>
            <person name="Adamska M."/>
            <person name="Darling A."/>
            <person name="Degnan S.M."/>
            <person name="Oakley T.H."/>
            <person name="Plachetzki D.C."/>
            <person name="Zhai Y."/>
            <person name="Adamski M."/>
            <person name="Calcino A."/>
            <person name="Cummins S.F."/>
            <person name="Goodstein D.M."/>
            <person name="Harris C."/>
            <person name="Jackson D.J."/>
            <person name="Leys S.P."/>
            <person name="Shu S."/>
            <person name="Woodcroft B.J."/>
            <person name="Vervoort M."/>
            <person name="Kosik K.S."/>
            <person name="Manning G."/>
            <person name="Degnan B.M."/>
            <person name="Rokhsar D.S."/>
        </authorList>
    </citation>
    <scope>NUCLEOTIDE SEQUENCE [LARGE SCALE GENOMIC DNA]</scope>
</reference>
<dbReference type="GO" id="GO:0005886">
    <property type="term" value="C:plasma membrane"/>
    <property type="evidence" value="ECO:0007669"/>
    <property type="project" value="TreeGrafter"/>
</dbReference>
<dbReference type="InterPro" id="IPR036179">
    <property type="entry name" value="Ig-like_dom_sf"/>
</dbReference>
<dbReference type="InterPro" id="IPR003599">
    <property type="entry name" value="Ig_sub"/>
</dbReference>
<dbReference type="PANTHER" id="PTHR45080:SF20">
    <property type="entry name" value="IG-LIKE DOMAIN-CONTAINING PROTEIN"/>
    <property type="match status" value="1"/>
</dbReference>
<dbReference type="KEGG" id="aqu:109580776"/>
<dbReference type="GO" id="GO:0007156">
    <property type="term" value="P:homophilic cell adhesion via plasma membrane adhesion molecules"/>
    <property type="evidence" value="ECO:0007669"/>
    <property type="project" value="TreeGrafter"/>
</dbReference>
<dbReference type="GO" id="GO:0050808">
    <property type="term" value="P:synapse organization"/>
    <property type="evidence" value="ECO:0007669"/>
    <property type="project" value="TreeGrafter"/>
</dbReference>
<dbReference type="EnsemblMetazoa" id="XM_019994313.1">
    <property type="protein sequence ID" value="XP_019849872.1"/>
    <property type="gene ID" value="LOC109580776"/>
</dbReference>
<dbReference type="Pfam" id="PF13895">
    <property type="entry name" value="Ig_2"/>
    <property type="match status" value="1"/>
</dbReference>
<protein>
    <recommendedName>
        <fullName evidence="1">Ig-like domain-containing protein</fullName>
    </recommendedName>
</protein>
<feature type="domain" description="Ig-like" evidence="1">
    <location>
        <begin position="404"/>
        <end position="481"/>
    </location>
</feature>